<gene>
    <name evidence="3" type="ORF">DAPPUDRAFT_318953</name>
</gene>
<dbReference type="Gene3D" id="3.40.50.1820">
    <property type="entry name" value="alpha/beta hydrolase"/>
    <property type="match status" value="1"/>
</dbReference>
<proteinExistence type="inferred from homology"/>
<dbReference type="PANTHER" id="PTHR42886">
    <property type="entry name" value="RE40534P-RELATED"/>
    <property type="match status" value="1"/>
</dbReference>
<dbReference type="Pfam" id="PF00561">
    <property type="entry name" value="Abhydrolase_1"/>
    <property type="match status" value="1"/>
</dbReference>
<dbReference type="PRINTS" id="PR00111">
    <property type="entry name" value="ABHYDROLASE"/>
</dbReference>
<keyword evidence="4" id="KW-1185">Reference proteome</keyword>
<accession>E9GK84</accession>
<organism evidence="3 4">
    <name type="scientific">Daphnia pulex</name>
    <name type="common">Water flea</name>
    <dbReference type="NCBI Taxonomy" id="6669"/>
    <lineage>
        <taxon>Eukaryota</taxon>
        <taxon>Metazoa</taxon>
        <taxon>Ecdysozoa</taxon>
        <taxon>Arthropoda</taxon>
        <taxon>Crustacea</taxon>
        <taxon>Branchiopoda</taxon>
        <taxon>Diplostraca</taxon>
        <taxon>Cladocera</taxon>
        <taxon>Anomopoda</taxon>
        <taxon>Daphniidae</taxon>
        <taxon>Daphnia</taxon>
    </lineage>
</organism>
<dbReference type="PANTHER" id="PTHR42886:SF29">
    <property type="entry name" value="PUMMELIG, ISOFORM A"/>
    <property type="match status" value="1"/>
</dbReference>
<sequence length="268" mass="30237">MLWDIPFPKDHITVNKNGKKTPVVLIHGFLSALGLWIHNIDQLARDRTVYAIDVLGFGSSGRPTFSNDALEAERQMIKSIEAWVTMVLGSRHFVLVPHGKGGFLVSAYFLQHPERVAHLILADWLFNSMAVLRLSDGLGQFLSRQGGWYLAQKFTGAVEDAYETITQYLYYCNSQSPTGETFFHHTIMGRSNYQCAKYPMVNRLSALEPDIPISFIYGASSWIVREPGRIVNERRIVSTVNLHVITGAGHHVYRDTKEKFNDPAVPQS</sequence>
<dbReference type="GO" id="GO:0006654">
    <property type="term" value="P:phosphatidic acid biosynthetic process"/>
    <property type="evidence" value="ECO:0000318"/>
    <property type="project" value="GO_Central"/>
</dbReference>
<dbReference type="GO" id="GO:0052689">
    <property type="term" value="F:carboxylic ester hydrolase activity"/>
    <property type="evidence" value="ECO:0000318"/>
    <property type="project" value="GO_Central"/>
</dbReference>
<evidence type="ECO:0000313" key="3">
    <source>
        <dbReference type="EMBL" id="EFX80105.1"/>
    </source>
</evidence>
<dbReference type="InParanoid" id="E9GK84"/>
<dbReference type="PhylomeDB" id="E9GK84"/>
<dbReference type="GO" id="GO:0042171">
    <property type="term" value="F:lysophosphatidic acid acyltransferase activity"/>
    <property type="evidence" value="ECO:0000318"/>
    <property type="project" value="GO_Central"/>
</dbReference>
<name>E9GK84_DAPPU</name>
<comment type="similarity">
    <text evidence="1">Belongs to the peptidase S33 family. ABHD4/ABHD5 subfamily.</text>
</comment>
<dbReference type="KEGG" id="dpx:DAPPUDRAFT_318953"/>
<dbReference type="EMBL" id="GL732549">
    <property type="protein sequence ID" value="EFX80105.1"/>
    <property type="molecule type" value="Genomic_DNA"/>
</dbReference>
<dbReference type="InterPro" id="IPR000073">
    <property type="entry name" value="AB_hydrolase_1"/>
</dbReference>
<evidence type="ECO:0000256" key="1">
    <source>
        <dbReference type="ARBA" id="ARBA00038097"/>
    </source>
</evidence>
<dbReference type="GO" id="GO:0005811">
    <property type="term" value="C:lipid droplet"/>
    <property type="evidence" value="ECO:0000318"/>
    <property type="project" value="GO_Central"/>
</dbReference>
<dbReference type="OrthoDB" id="8299937at2759"/>
<dbReference type="HOGENOM" id="CLU_017361_0_0_1"/>
<evidence type="ECO:0000313" key="4">
    <source>
        <dbReference type="Proteomes" id="UP000000305"/>
    </source>
</evidence>
<dbReference type="OMA" id="ETAYHAM"/>
<dbReference type="Proteomes" id="UP000000305">
    <property type="component" value="Unassembled WGS sequence"/>
</dbReference>
<dbReference type="GO" id="GO:0055088">
    <property type="term" value="P:lipid homeostasis"/>
    <property type="evidence" value="ECO:0000318"/>
    <property type="project" value="GO_Central"/>
</dbReference>
<protein>
    <recommendedName>
        <fullName evidence="2">AB hydrolase-1 domain-containing protein</fullName>
    </recommendedName>
</protein>
<evidence type="ECO:0000259" key="2">
    <source>
        <dbReference type="Pfam" id="PF00561"/>
    </source>
</evidence>
<reference evidence="3 4" key="1">
    <citation type="journal article" date="2011" name="Science">
        <title>The ecoresponsive genome of Daphnia pulex.</title>
        <authorList>
            <person name="Colbourne J.K."/>
            <person name="Pfrender M.E."/>
            <person name="Gilbert D."/>
            <person name="Thomas W.K."/>
            <person name="Tucker A."/>
            <person name="Oakley T.H."/>
            <person name="Tokishita S."/>
            <person name="Aerts A."/>
            <person name="Arnold G.J."/>
            <person name="Basu M.K."/>
            <person name="Bauer D.J."/>
            <person name="Caceres C.E."/>
            <person name="Carmel L."/>
            <person name="Casola C."/>
            <person name="Choi J.H."/>
            <person name="Detter J.C."/>
            <person name="Dong Q."/>
            <person name="Dusheyko S."/>
            <person name="Eads B.D."/>
            <person name="Frohlich T."/>
            <person name="Geiler-Samerotte K.A."/>
            <person name="Gerlach D."/>
            <person name="Hatcher P."/>
            <person name="Jogdeo S."/>
            <person name="Krijgsveld J."/>
            <person name="Kriventseva E.V."/>
            <person name="Kultz D."/>
            <person name="Laforsch C."/>
            <person name="Lindquist E."/>
            <person name="Lopez J."/>
            <person name="Manak J.R."/>
            <person name="Muller J."/>
            <person name="Pangilinan J."/>
            <person name="Patwardhan R.P."/>
            <person name="Pitluck S."/>
            <person name="Pritham E.J."/>
            <person name="Rechtsteiner A."/>
            <person name="Rho M."/>
            <person name="Rogozin I.B."/>
            <person name="Sakarya O."/>
            <person name="Salamov A."/>
            <person name="Schaack S."/>
            <person name="Shapiro H."/>
            <person name="Shiga Y."/>
            <person name="Skalitzky C."/>
            <person name="Smith Z."/>
            <person name="Souvorov A."/>
            <person name="Sung W."/>
            <person name="Tang Z."/>
            <person name="Tsuchiya D."/>
            <person name="Tu H."/>
            <person name="Vos H."/>
            <person name="Wang M."/>
            <person name="Wolf Y.I."/>
            <person name="Yamagata H."/>
            <person name="Yamada T."/>
            <person name="Ye Y."/>
            <person name="Shaw J.R."/>
            <person name="Andrews J."/>
            <person name="Crease T.J."/>
            <person name="Tang H."/>
            <person name="Lucas S.M."/>
            <person name="Robertson H.M."/>
            <person name="Bork P."/>
            <person name="Koonin E.V."/>
            <person name="Zdobnov E.M."/>
            <person name="Grigoriev I.V."/>
            <person name="Lynch M."/>
            <person name="Boore J.L."/>
        </authorList>
    </citation>
    <scope>NUCLEOTIDE SEQUENCE [LARGE SCALE GENOMIC DNA]</scope>
</reference>
<feature type="domain" description="AB hydrolase-1" evidence="2">
    <location>
        <begin position="22"/>
        <end position="124"/>
    </location>
</feature>
<dbReference type="InterPro" id="IPR029058">
    <property type="entry name" value="AB_hydrolase_fold"/>
</dbReference>
<dbReference type="AlphaFoldDB" id="E9GK84"/>
<dbReference type="eggNOG" id="KOG4409">
    <property type="taxonomic scope" value="Eukaryota"/>
</dbReference>
<dbReference type="SUPFAM" id="SSF53474">
    <property type="entry name" value="alpha/beta-Hydrolases"/>
    <property type="match status" value="1"/>
</dbReference>